<organism evidence="10 11">
    <name type="scientific">Alkalispirochaeta sphaeroplastigenens</name>
    <dbReference type="NCBI Taxonomy" id="1187066"/>
    <lineage>
        <taxon>Bacteria</taxon>
        <taxon>Pseudomonadati</taxon>
        <taxon>Spirochaetota</taxon>
        <taxon>Spirochaetia</taxon>
        <taxon>Spirochaetales</taxon>
        <taxon>Spirochaetaceae</taxon>
        <taxon>Alkalispirochaeta</taxon>
    </lineage>
</organism>
<evidence type="ECO:0000313" key="10">
    <source>
        <dbReference type="EMBL" id="POQ98725.1"/>
    </source>
</evidence>
<dbReference type="Pfam" id="PF03477">
    <property type="entry name" value="ATP-cone"/>
    <property type="match status" value="1"/>
</dbReference>
<evidence type="ECO:0000313" key="11">
    <source>
        <dbReference type="Proteomes" id="UP000237350"/>
    </source>
</evidence>
<dbReference type="AlphaFoldDB" id="A0A2S4JGX2"/>
<keyword evidence="11" id="KW-1185">Reference proteome</keyword>
<dbReference type="GO" id="GO:0008270">
    <property type="term" value="F:zinc ion binding"/>
    <property type="evidence" value="ECO:0007669"/>
    <property type="project" value="UniProtKB-UniRule"/>
</dbReference>
<dbReference type="OrthoDB" id="9807461at2"/>
<sequence>MRCPKCTSLEDRVIESRALADGGTIRRRRQCDCCGYRFTSYERIEEKPLMVVKKSEARREPFDRAKLEKGIQQALRKRPVSQNAILSMIDELEEEATREGMDSHEIAASRLGEMVLNRLYTIDRVAYVRFASVYRNFESVHEFIREIEQLEQG</sequence>
<keyword evidence="8" id="KW-0479">Metal-binding</keyword>
<dbReference type="GO" id="GO:0003677">
    <property type="term" value="F:DNA binding"/>
    <property type="evidence" value="ECO:0007669"/>
    <property type="project" value="UniProtKB-KW"/>
</dbReference>
<proteinExistence type="inferred from homology"/>
<keyword evidence="6 8" id="KW-0238">DNA-binding</keyword>
<evidence type="ECO:0000256" key="6">
    <source>
        <dbReference type="ARBA" id="ARBA00023125"/>
    </source>
</evidence>
<keyword evidence="7 8" id="KW-0804">Transcription</keyword>
<evidence type="ECO:0000256" key="7">
    <source>
        <dbReference type="ARBA" id="ARBA00023163"/>
    </source>
</evidence>
<dbReference type="HAMAP" id="MF_00440">
    <property type="entry name" value="NrdR"/>
    <property type="match status" value="1"/>
</dbReference>
<dbReference type="PROSITE" id="PS51161">
    <property type="entry name" value="ATP_CONE"/>
    <property type="match status" value="1"/>
</dbReference>
<dbReference type="RefSeq" id="WP_018527775.1">
    <property type="nucleotide sequence ID" value="NZ_LPWH01000117.1"/>
</dbReference>
<comment type="function">
    <text evidence="8">Negatively regulates transcription of bacterial ribonucleotide reductase nrd genes and operons by binding to NrdR-boxes.</text>
</comment>
<keyword evidence="8" id="KW-0862">Zinc</keyword>
<comment type="caution">
    <text evidence="10">The sequence shown here is derived from an EMBL/GenBank/DDBJ whole genome shotgun (WGS) entry which is preliminary data.</text>
</comment>
<evidence type="ECO:0000256" key="1">
    <source>
        <dbReference type="ARBA" id="ARBA00022491"/>
    </source>
</evidence>
<keyword evidence="1 8" id="KW-0678">Repressor</keyword>
<comment type="similarity">
    <text evidence="8">Belongs to the NrdR family.</text>
</comment>
<dbReference type="InterPro" id="IPR005144">
    <property type="entry name" value="ATP-cone_dom"/>
</dbReference>
<reference evidence="11" key="1">
    <citation type="submission" date="2015-12" db="EMBL/GenBank/DDBJ databases">
        <authorList>
            <person name="Lodha T.D."/>
            <person name="Chintalapati S."/>
            <person name="Chintalapati V.R."/>
            <person name="Sravanthi T."/>
        </authorList>
    </citation>
    <scope>NUCLEOTIDE SEQUENCE [LARGE SCALE GENOMIC DNA]</scope>
    <source>
        <strain evidence="11">JC133</strain>
    </source>
</reference>
<keyword evidence="4 8" id="KW-0067">ATP-binding</keyword>
<gene>
    <name evidence="8 10" type="primary">nrdR</name>
    <name evidence="10" type="ORF">AU468_11835</name>
</gene>
<dbReference type="EMBL" id="LPWH01000117">
    <property type="protein sequence ID" value="POQ98725.1"/>
    <property type="molecule type" value="Genomic_DNA"/>
</dbReference>
<dbReference type="Proteomes" id="UP000237350">
    <property type="component" value="Unassembled WGS sequence"/>
</dbReference>
<keyword evidence="3 8" id="KW-0863">Zinc-finger</keyword>
<dbReference type="NCBIfam" id="TIGR00244">
    <property type="entry name" value="transcriptional regulator NrdR"/>
    <property type="match status" value="1"/>
</dbReference>
<evidence type="ECO:0000256" key="8">
    <source>
        <dbReference type="HAMAP-Rule" id="MF_00440"/>
    </source>
</evidence>
<name>A0A2S4JGX2_9SPIO</name>
<accession>A0A2S4JGX2</accession>
<evidence type="ECO:0000256" key="2">
    <source>
        <dbReference type="ARBA" id="ARBA00022741"/>
    </source>
</evidence>
<evidence type="ECO:0000256" key="5">
    <source>
        <dbReference type="ARBA" id="ARBA00023015"/>
    </source>
</evidence>
<dbReference type="Pfam" id="PF22811">
    <property type="entry name" value="Zn_ribbon_NrdR"/>
    <property type="match status" value="1"/>
</dbReference>
<evidence type="ECO:0000256" key="4">
    <source>
        <dbReference type="ARBA" id="ARBA00022840"/>
    </source>
</evidence>
<comment type="cofactor">
    <cofactor evidence="8">
        <name>Zn(2+)</name>
        <dbReference type="ChEBI" id="CHEBI:29105"/>
    </cofactor>
    <text evidence="8">Binds 1 zinc ion.</text>
</comment>
<evidence type="ECO:0000259" key="9">
    <source>
        <dbReference type="PROSITE" id="PS51161"/>
    </source>
</evidence>
<dbReference type="GO" id="GO:0005524">
    <property type="term" value="F:ATP binding"/>
    <property type="evidence" value="ECO:0007669"/>
    <property type="project" value="UniProtKB-UniRule"/>
</dbReference>
<dbReference type="PANTHER" id="PTHR30455:SF2">
    <property type="entry name" value="TRANSCRIPTIONAL REPRESSOR NRDR"/>
    <property type="match status" value="1"/>
</dbReference>
<dbReference type="PANTHER" id="PTHR30455">
    <property type="entry name" value="TRANSCRIPTIONAL REPRESSOR NRDR"/>
    <property type="match status" value="1"/>
</dbReference>
<feature type="zinc finger region" evidence="8">
    <location>
        <begin position="3"/>
        <end position="34"/>
    </location>
</feature>
<protein>
    <recommendedName>
        <fullName evidence="8">Transcriptional repressor NrdR</fullName>
    </recommendedName>
</protein>
<feature type="domain" description="ATP-cone" evidence="9">
    <location>
        <begin position="49"/>
        <end position="142"/>
    </location>
</feature>
<evidence type="ECO:0000256" key="3">
    <source>
        <dbReference type="ARBA" id="ARBA00022771"/>
    </source>
</evidence>
<dbReference type="InterPro" id="IPR055173">
    <property type="entry name" value="NrdR-like_N"/>
</dbReference>
<dbReference type="InterPro" id="IPR003796">
    <property type="entry name" value="RNR_NrdR-like"/>
</dbReference>
<keyword evidence="5 8" id="KW-0805">Transcription regulation</keyword>
<keyword evidence="2 8" id="KW-0547">Nucleotide-binding</keyword>
<dbReference type="GO" id="GO:0045892">
    <property type="term" value="P:negative regulation of DNA-templated transcription"/>
    <property type="evidence" value="ECO:0007669"/>
    <property type="project" value="UniProtKB-UniRule"/>
</dbReference>